<dbReference type="STRING" id="1161099.SAMN05444817_10419"/>
<protein>
    <submittedName>
        <fullName evidence="3">Phosphate transport system protein</fullName>
    </submittedName>
</protein>
<dbReference type="InterPro" id="IPR026022">
    <property type="entry name" value="PhoU_dom"/>
</dbReference>
<gene>
    <name evidence="3" type="ORF">SAMN05444817_10419</name>
</gene>
<evidence type="ECO:0000259" key="2">
    <source>
        <dbReference type="Pfam" id="PF01895"/>
    </source>
</evidence>
<keyword evidence="4" id="KW-1185">Reference proteome</keyword>
<dbReference type="AlphaFoldDB" id="A0A1N7J5N4"/>
<proteinExistence type="predicted"/>
<feature type="domain" description="PhoU" evidence="2">
    <location>
        <begin position="122"/>
        <end position="203"/>
    </location>
</feature>
<reference evidence="4" key="1">
    <citation type="submission" date="2017-01" db="EMBL/GenBank/DDBJ databases">
        <authorList>
            <person name="Varghese N."/>
            <person name="Submissions S."/>
        </authorList>
    </citation>
    <scope>NUCLEOTIDE SEQUENCE [LARGE SCALE GENOMIC DNA]</scope>
    <source>
        <strain evidence="4">DSM 44531</strain>
    </source>
</reference>
<organism evidence="3 4">
    <name type="scientific">Corynebacterium appendicis CIP 107643</name>
    <dbReference type="NCBI Taxonomy" id="1161099"/>
    <lineage>
        <taxon>Bacteria</taxon>
        <taxon>Bacillati</taxon>
        <taxon>Actinomycetota</taxon>
        <taxon>Actinomycetes</taxon>
        <taxon>Mycobacteriales</taxon>
        <taxon>Corynebacteriaceae</taxon>
        <taxon>Corynebacterium</taxon>
    </lineage>
</organism>
<dbReference type="PANTHER" id="PTHR42930:SF3">
    <property type="entry name" value="PHOSPHATE-SPECIFIC TRANSPORT SYSTEM ACCESSORY PROTEIN PHOU"/>
    <property type="match status" value="1"/>
</dbReference>
<accession>A0A1N7J5N4</accession>
<feature type="domain" description="PhoU" evidence="2">
    <location>
        <begin position="17"/>
        <end position="102"/>
    </location>
</feature>
<dbReference type="OrthoDB" id="9814256at2"/>
<dbReference type="PANTHER" id="PTHR42930">
    <property type="entry name" value="PHOSPHATE-SPECIFIC TRANSPORT SYSTEM ACCESSORY PROTEIN PHOU"/>
    <property type="match status" value="1"/>
</dbReference>
<dbReference type="RefSeq" id="WP_076598938.1">
    <property type="nucleotide sequence ID" value="NZ_CP046976.1"/>
</dbReference>
<evidence type="ECO:0000256" key="1">
    <source>
        <dbReference type="ARBA" id="ARBA00022592"/>
    </source>
</evidence>
<dbReference type="Proteomes" id="UP000186292">
    <property type="component" value="Unassembled WGS sequence"/>
</dbReference>
<sequence length="244" mass="27789">MRTEYREHLNAFSEDLQTMSDTVRTVMRYASKALIDGSLEDAEAALTEADTLQEIRVRCQERSMALLALESPVASDLRQVFTSIYIVEDLDRMGALSRHIASTARLRHPGYVWDETMKPTVVELARLVDTMGELIHDQLIAPDVEGALAMSEFDDELDSLNQHLLNSVTANDWPGTSRTAVDLALVGRYFERYADHCVNVAARIVYLVTGLTPERYERKKDKDGHDLEMDERFRELERYFGQGN</sequence>
<evidence type="ECO:0000313" key="4">
    <source>
        <dbReference type="Proteomes" id="UP000186292"/>
    </source>
</evidence>
<dbReference type="GO" id="GO:0030643">
    <property type="term" value="P:intracellular phosphate ion homeostasis"/>
    <property type="evidence" value="ECO:0007669"/>
    <property type="project" value="InterPro"/>
</dbReference>
<dbReference type="GO" id="GO:0006817">
    <property type="term" value="P:phosphate ion transport"/>
    <property type="evidence" value="ECO:0007669"/>
    <property type="project" value="UniProtKB-KW"/>
</dbReference>
<dbReference type="SUPFAM" id="SSF109755">
    <property type="entry name" value="PhoU-like"/>
    <property type="match status" value="1"/>
</dbReference>
<dbReference type="Gene3D" id="1.20.58.220">
    <property type="entry name" value="Phosphate transport system protein phou homolog 2, domain 2"/>
    <property type="match status" value="1"/>
</dbReference>
<dbReference type="InterPro" id="IPR038078">
    <property type="entry name" value="PhoU-like_sf"/>
</dbReference>
<evidence type="ECO:0000313" key="3">
    <source>
        <dbReference type="EMBL" id="SIS44673.1"/>
    </source>
</evidence>
<name>A0A1N7J5N4_9CORY</name>
<dbReference type="EMBL" id="FTOF01000004">
    <property type="protein sequence ID" value="SIS44673.1"/>
    <property type="molecule type" value="Genomic_DNA"/>
</dbReference>
<keyword evidence="1" id="KW-0592">Phosphate transport</keyword>
<dbReference type="InterPro" id="IPR028366">
    <property type="entry name" value="PhoU"/>
</dbReference>
<dbReference type="GO" id="GO:0045936">
    <property type="term" value="P:negative regulation of phosphate metabolic process"/>
    <property type="evidence" value="ECO:0007669"/>
    <property type="project" value="InterPro"/>
</dbReference>
<keyword evidence="1" id="KW-0813">Transport</keyword>
<dbReference type="Pfam" id="PF01895">
    <property type="entry name" value="PhoU"/>
    <property type="match status" value="2"/>
</dbReference>